<dbReference type="PANTHER" id="PTHR42949">
    <property type="entry name" value="ANAEROBIC GLYCEROL-3-PHOSPHATE DEHYDROGENASE SUBUNIT B"/>
    <property type="match status" value="1"/>
</dbReference>
<name>A0A9X1NAW4_9ACTN</name>
<dbReference type="InterPro" id="IPR041854">
    <property type="entry name" value="BFD-like_2Fe2S-bd_dom_sf"/>
</dbReference>
<evidence type="ECO:0000313" key="2">
    <source>
        <dbReference type="EMBL" id="MCD5310748.1"/>
    </source>
</evidence>
<organism evidence="2 3">
    <name type="scientific">Kineosporia babensis</name>
    <dbReference type="NCBI Taxonomy" id="499548"/>
    <lineage>
        <taxon>Bacteria</taxon>
        <taxon>Bacillati</taxon>
        <taxon>Actinomycetota</taxon>
        <taxon>Actinomycetes</taxon>
        <taxon>Kineosporiales</taxon>
        <taxon>Kineosporiaceae</taxon>
        <taxon>Kineosporia</taxon>
    </lineage>
</organism>
<dbReference type="Proteomes" id="UP001138997">
    <property type="component" value="Unassembled WGS sequence"/>
</dbReference>
<gene>
    <name evidence="2" type="ORF">LR394_07575</name>
</gene>
<dbReference type="Gene3D" id="1.10.10.1100">
    <property type="entry name" value="BFD-like [2Fe-2S]-binding domain"/>
    <property type="match status" value="1"/>
</dbReference>
<evidence type="ECO:0000256" key="1">
    <source>
        <dbReference type="ARBA" id="ARBA00023002"/>
    </source>
</evidence>
<dbReference type="GO" id="GO:0016491">
    <property type="term" value="F:oxidoreductase activity"/>
    <property type="evidence" value="ECO:0007669"/>
    <property type="project" value="UniProtKB-KW"/>
</dbReference>
<dbReference type="InterPro" id="IPR051691">
    <property type="entry name" value="Metab_Enz_Cyan_OpOx_G3PDH"/>
</dbReference>
<dbReference type="AlphaFoldDB" id="A0A9X1NAW4"/>
<comment type="caution">
    <text evidence="2">The sequence shown here is derived from an EMBL/GenBank/DDBJ whole genome shotgun (WGS) entry which is preliminary data.</text>
</comment>
<dbReference type="CDD" id="cd19946">
    <property type="entry name" value="GlpA-like_Fer2_BFD-like"/>
    <property type="match status" value="1"/>
</dbReference>
<dbReference type="SUPFAM" id="SSF51905">
    <property type="entry name" value="FAD/NAD(P)-binding domain"/>
    <property type="match status" value="1"/>
</dbReference>
<protein>
    <submittedName>
        <fullName evidence="2">(2Fe-2S)-binding protein</fullName>
    </submittedName>
</protein>
<dbReference type="InterPro" id="IPR036188">
    <property type="entry name" value="FAD/NAD-bd_sf"/>
</dbReference>
<dbReference type="EMBL" id="JAJOMB010000003">
    <property type="protein sequence ID" value="MCD5310748.1"/>
    <property type="molecule type" value="Genomic_DNA"/>
</dbReference>
<reference evidence="2" key="1">
    <citation type="submission" date="2021-11" db="EMBL/GenBank/DDBJ databases">
        <title>Streptomyces corallinus and Kineosporia corallina sp. nov., two new coral-derived marine actinobacteria.</title>
        <authorList>
            <person name="Buangrab K."/>
            <person name="Sutthacheep M."/>
            <person name="Yeemin T."/>
            <person name="Harunari E."/>
            <person name="Igarashi Y."/>
            <person name="Sripreechasak P."/>
            <person name="Kanchanasin P."/>
            <person name="Tanasupawat S."/>
            <person name="Phongsopitanun W."/>
        </authorList>
    </citation>
    <scope>NUCLEOTIDE SEQUENCE</scope>
    <source>
        <strain evidence="2">JCM 31032</strain>
    </source>
</reference>
<keyword evidence="3" id="KW-1185">Reference proteome</keyword>
<sequence>MIDVDDYGRTSVPGWYSAGETTGIAGNLAARAEGSLVAAAVIADATSTPVNPPAKAVRQARREHAFAALSRELYPGAAELAHRVLEHTPDETQLCRCEGTTVGQVRAADAGSQQDVSAAKTLTRAGMGPCQGRYCAPALCALRGTTPESLASRTPLRPVPLADLAASPLMQAGELTDTVQETR</sequence>
<keyword evidence="1" id="KW-0560">Oxidoreductase</keyword>
<evidence type="ECO:0000313" key="3">
    <source>
        <dbReference type="Proteomes" id="UP001138997"/>
    </source>
</evidence>
<proteinExistence type="predicted"/>
<dbReference type="PANTHER" id="PTHR42949:SF3">
    <property type="entry name" value="ANAEROBIC GLYCEROL-3-PHOSPHATE DEHYDROGENASE SUBUNIT B"/>
    <property type="match status" value="1"/>
</dbReference>
<accession>A0A9X1NAW4</accession>